<comment type="cofactor">
    <cofactor evidence="1">
        <name>Zn(2+)</name>
        <dbReference type="ChEBI" id="CHEBI:29105"/>
    </cofactor>
</comment>
<dbReference type="NCBIfam" id="TIGR00167">
    <property type="entry name" value="cbbA"/>
    <property type="match status" value="1"/>
</dbReference>
<dbReference type="Pfam" id="PF01116">
    <property type="entry name" value="F_bP_aldolase"/>
    <property type="match status" value="1"/>
</dbReference>
<keyword evidence="3" id="KW-1185">Reference proteome</keyword>
<dbReference type="Proteomes" id="UP001501510">
    <property type="component" value="Unassembled WGS sequence"/>
</dbReference>
<dbReference type="InterPro" id="IPR000771">
    <property type="entry name" value="FBA_II"/>
</dbReference>
<dbReference type="PANTHER" id="PTHR30304:SF0">
    <property type="entry name" value="D-TAGATOSE-1,6-BISPHOSPHATE ALDOLASE SUBUNIT GATY-RELATED"/>
    <property type="match status" value="1"/>
</dbReference>
<dbReference type="PIRSF" id="PIRSF001359">
    <property type="entry name" value="F_bP_aldolase_II"/>
    <property type="match status" value="1"/>
</dbReference>
<reference evidence="2 3" key="1">
    <citation type="journal article" date="2019" name="Int. J. Syst. Evol. Microbiol.">
        <title>The Global Catalogue of Microorganisms (GCM) 10K type strain sequencing project: providing services to taxonomists for standard genome sequencing and annotation.</title>
        <authorList>
            <consortium name="The Broad Institute Genomics Platform"/>
            <consortium name="The Broad Institute Genome Sequencing Center for Infectious Disease"/>
            <person name="Wu L."/>
            <person name="Ma J."/>
        </authorList>
    </citation>
    <scope>NUCLEOTIDE SEQUENCE [LARGE SCALE GENOMIC DNA]</scope>
    <source>
        <strain evidence="2 3">JCM 1407</strain>
    </source>
</reference>
<dbReference type="PANTHER" id="PTHR30304">
    <property type="entry name" value="D-TAGATOSE-1,6-BISPHOSPHATE ALDOLASE"/>
    <property type="match status" value="1"/>
</dbReference>
<dbReference type="CDD" id="cd00947">
    <property type="entry name" value="TBP_aldolase_IIB"/>
    <property type="match status" value="1"/>
</dbReference>
<sequence>MSIVPMKELLKDAYEKGYAVPAINVSNMETVMAVLEKAYEMKSPIILQIAPIQIQNQNISYDEIVKIIKIFSKRFSIRCAIHQDHSMSVDECIKAVNGGVTSVMFDGSKLSYEDNKKGTIKVVEYCKEKGITVEAELGKVGGAEGEESVDADNQIYTDPELAKDFASKTKIDALAVAIGNAHGFYSENPKIDFERLERLRKNINIPMVLHGGSGIPDEDIQKAIKKGIAKINFFTEIDFEFTKKFALEVTNNKNIYMMSAIEKARQSMMKKIEEKIRVCMSGGRI</sequence>
<accession>A0ABN1JLY6</accession>
<dbReference type="InterPro" id="IPR050246">
    <property type="entry name" value="Class_II_FBP_aldolase"/>
</dbReference>
<dbReference type="PROSITE" id="PS00806">
    <property type="entry name" value="ALDOLASE_CLASS_II_2"/>
    <property type="match status" value="1"/>
</dbReference>
<dbReference type="RefSeq" id="WP_343762012.1">
    <property type="nucleotide sequence ID" value="NZ_BAAACG010000010.1"/>
</dbReference>
<dbReference type="SUPFAM" id="SSF51569">
    <property type="entry name" value="Aldolase"/>
    <property type="match status" value="1"/>
</dbReference>
<gene>
    <name evidence="2" type="primary">kbaY</name>
    <name evidence="2" type="ORF">GCM10008906_25290</name>
</gene>
<organism evidence="2 3">
    <name type="scientific">Clostridium oceanicum</name>
    <dbReference type="NCBI Taxonomy" id="1543"/>
    <lineage>
        <taxon>Bacteria</taxon>
        <taxon>Bacillati</taxon>
        <taxon>Bacillota</taxon>
        <taxon>Clostridia</taxon>
        <taxon>Eubacteriales</taxon>
        <taxon>Clostridiaceae</taxon>
        <taxon>Clostridium</taxon>
    </lineage>
</organism>
<comment type="caution">
    <text evidence="2">The sequence shown here is derived from an EMBL/GenBank/DDBJ whole genome shotgun (WGS) entry which is preliminary data.</text>
</comment>
<proteinExistence type="predicted"/>
<evidence type="ECO:0000256" key="1">
    <source>
        <dbReference type="ARBA" id="ARBA00001947"/>
    </source>
</evidence>
<name>A0ABN1JLY6_9CLOT</name>
<dbReference type="EMBL" id="BAAACG010000010">
    <property type="protein sequence ID" value="GAA0742581.1"/>
    <property type="molecule type" value="Genomic_DNA"/>
</dbReference>
<evidence type="ECO:0000313" key="3">
    <source>
        <dbReference type="Proteomes" id="UP001501510"/>
    </source>
</evidence>
<evidence type="ECO:0000313" key="2">
    <source>
        <dbReference type="EMBL" id="GAA0742581.1"/>
    </source>
</evidence>
<dbReference type="InterPro" id="IPR013785">
    <property type="entry name" value="Aldolase_TIM"/>
</dbReference>
<protein>
    <submittedName>
        <fullName evidence="2">Tagatose-bisphosphate aldolase subunit KbaY</fullName>
    </submittedName>
</protein>
<dbReference type="Gene3D" id="3.20.20.70">
    <property type="entry name" value="Aldolase class I"/>
    <property type="match status" value="1"/>
</dbReference>